<protein>
    <submittedName>
        <fullName evidence="10">Cadherin-related family member 2-like</fullName>
    </submittedName>
</protein>
<dbReference type="CDD" id="cd11304">
    <property type="entry name" value="Cadherin_repeat"/>
    <property type="match status" value="1"/>
</dbReference>
<dbReference type="GO" id="GO:0034332">
    <property type="term" value="P:adherens junction organization"/>
    <property type="evidence" value="ECO:0007669"/>
    <property type="project" value="TreeGrafter"/>
</dbReference>
<evidence type="ECO:0000313" key="10">
    <source>
        <dbReference type="RefSeq" id="XP_032129700.1"/>
    </source>
</evidence>
<dbReference type="GO" id="GO:0045296">
    <property type="term" value="F:cadherin binding"/>
    <property type="evidence" value="ECO:0007669"/>
    <property type="project" value="TreeGrafter"/>
</dbReference>
<dbReference type="GO" id="GO:0007043">
    <property type="term" value="P:cell-cell junction assembly"/>
    <property type="evidence" value="ECO:0007669"/>
    <property type="project" value="TreeGrafter"/>
</dbReference>
<dbReference type="GO" id="GO:0044331">
    <property type="term" value="P:cell-cell adhesion mediated by cadherin"/>
    <property type="evidence" value="ECO:0007669"/>
    <property type="project" value="TreeGrafter"/>
</dbReference>
<dbReference type="PANTHER" id="PTHR24027:SF411">
    <property type="entry name" value="CADHERIN DOMAIN-CONTAINING PROTEIN"/>
    <property type="match status" value="1"/>
</dbReference>
<dbReference type="PROSITE" id="PS50268">
    <property type="entry name" value="CADHERIN_2"/>
    <property type="match status" value="1"/>
</dbReference>
<evidence type="ECO:0000256" key="2">
    <source>
        <dbReference type="ARBA" id="ARBA00022737"/>
    </source>
</evidence>
<keyword evidence="4" id="KW-0130">Cell adhesion</keyword>
<dbReference type="InterPro" id="IPR020894">
    <property type="entry name" value="Cadherin_CS"/>
</dbReference>
<dbReference type="InterPro" id="IPR015919">
    <property type="entry name" value="Cadherin-like_sf"/>
</dbReference>
<evidence type="ECO:0000256" key="3">
    <source>
        <dbReference type="ARBA" id="ARBA00022837"/>
    </source>
</evidence>
<evidence type="ECO:0000256" key="4">
    <source>
        <dbReference type="ARBA" id="ARBA00022889"/>
    </source>
</evidence>
<reference evidence="10" key="1">
    <citation type="submission" date="2025-08" db="UniProtKB">
        <authorList>
            <consortium name="RefSeq"/>
        </authorList>
    </citation>
    <scope>IDENTIFICATION</scope>
    <source>
        <tissue evidence="10">Blood</tissue>
    </source>
</reference>
<evidence type="ECO:0000256" key="5">
    <source>
        <dbReference type="ARBA" id="ARBA00023136"/>
    </source>
</evidence>
<dbReference type="Proteomes" id="UP000504640">
    <property type="component" value="Unplaced"/>
</dbReference>
<dbReference type="GO" id="GO:0016342">
    <property type="term" value="C:catenin complex"/>
    <property type="evidence" value="ECO:0007669"/>
    <property type="project" value="TreeGrafter"/>
</dbReference>
<dbReference type="GeneID" id="116548261"/>
<dbReference type="InterPro" id="IPR039808">
    <property type="entry name" value="Cadherin"/>
</dbReference>
<dbReference type="GO" id="GO:0000902">
    <property type="term" value="P:cell morphogenesis"/>
    <property type="evidence" value="ECO:0007669"/>
    <property type="project" value="TreeGrafter"/>
</dbReference>
<dbReference type="PROSITE" id="PS00232">
    <property type="entry name" value="CADHERIN_1"/>
    <property type="match status" value="2"/>
</dbReference>
<dbReference type="PRINTS" id="PR00205">
    <property type="entry name" value="CADHERIN"/>
</dbReference>
<dbReference type="InterPro" id="IPR002126">
    <property type="entry name" value="Cadherin-like_dom"/>
</dbReference>
<sequence length="161" mass="17441">MTVQVVATDSVSQNFSVAMVTIHLRDINDHRPTFPQSLYDLTVPEHSATGYVVTSSIHATDPDTGAWGQITYSLLPGNGADLFQVDPVSGTMTVRNGKLLDRESQAVYYLTLQATDGGNLSSSTTLQIHLLDINDNAPVVSGSYNIFVQEEEDNVSVIIQV</sequence>
<evidence type="ECO:0000256" key="6">
    <source>
        <dbReference type="ARBA" id="ARBA00023180"/>
    </source>
</evidence>
<dbReference type="GO" id="GO:0008013">
    <property type="term" value="F:beta-catenin binding"/>
    <property type="evidence" value="ECO:0007669"/>
    <property type="project" value="TreeGrafter"/>
</dbReference>
<proteinExistence type="predicted"/>
<keyword evidence="6" id="KW-0325">Glycoprotein</keyword>
<gene>
    <name evidence="10" type="primary">LOC116548261</name>
</gene>
<dbReference type="GO" id="GO:0005509">
    <property type="term" value="F:calcium ion binding"/>
    <property type="evidence" value="ECO:0007669"/>
    <property type="project" value="UniProtKB-UniRule"/>
</dbReference>
<evidence type="ECO:0000259" key="8">
    <source>
        <dbReference type="PROSITE" id="PS50268"/>
    </source>
</evidence>
<dbReference type="RefSeq" id="XP_032129700.1">
    <property type="nucleotide sequence ID" value="XM_032273809.1"/>
</dbReference>
<dbReference type="Pfam" id="PF00028">
    <property type="entry name" value="Cadherin"/>
    <property type="match status" value="1"/>
</dbReference>
<dbReference type="SUPFAM" id="SSF49313">
    <property type="entry name" value="Cadherin-like"/>
    <property type="match status" value="1"/>
</dbReference>
<dbReference type="PANTHER" id="PTHR24027">
    <property type="entry name" value="CADHERIN-23"/>
    <property type="match status" value="1"/>
</dbReference>
<dbReference type="GO" id="GO:0016339">
    <property type="term" value="P:calcium-dependent cell-cell adhesion via plasma membrane cell adhesion molecules"/>
    <property type="evidence" value="ECO:0007669"/>
    <property type="project" value="TreeGrafter"/>
</dbReference>
<dbReference type="AlphaFoldDB" id="A0A6J3HHZ4"/>
<evidence type="ECO:0000256" key="1">
    <source>
        <dbReference type="ARBA" id="ARBA00004370"/>
    </source>
</evidence>
<accession>A0A6J3HHZ4</accession>
<keyword evidence="2" id="KW-0677">Repeat</keyword>
<organism evidence="9 10">
    <name type="scientific">Sapajus apella</name>
    <name type="common">Brown-capped capuchin</name>
    <name type="synonym">Cebus apella</name>
    <dbReference type="NCBI Taxonomy" id="9515"/>
    <lineage>
        <taxon>Eukaryota</taxon>
        <taxon>Metazoa</taxon>
        <taxon>Chordata</taxon>
        <taxon>Craniata</taxon>
        <taxon>Vertebrata</taxon>
        <taxon>Euteleostomi</taxon>
        <taxon>Mammalia</taxon>
        <taxon>Eutheria</taxon>
        <taxon>Euarchontoglires</taxon>
        <taxon>Primates</taxon>
        <taxon>Haplorrhini</taxon>
        <taxon>Platyrrhini</taxon>
        <taxon>Cebidae</taxon>
        <taxon>Cebinae</taxon>
        <taxon>Sapajus</taxon>
    </lineage>
</organism>
<dbReference type="GO" id="GO:0005912">
    <property type="term" value="C:adherens junction"/>
    <property type="evidence" value="ECO:0007669"/>
    <property type="project" value="TreeGrafter"/>
</dbReference>
<name>A0A6J3HHZ4_SAPAP</name>
<keyword evidence="9" id="KW-1185">Reference proteome</keyword>
<dbReference type="GO" id="GO:0016477">
    <property type="term" value="P:cell migration"/>
    <property type="evidence" value="ECO:0007669"/>
    <property type="project" value="TreeGrafter"/>
</dbReference>
<dbReference type="SMART" id="SM00112">
    <property type="entry name" value="CA"/>
    <property type="match status" value="1"/>
</dbReference>
<comment type="subcellular location">
    <subcellularLocation>
        <location evidence="1">Membrane</location>
    </subcellularLocation>
</comment>
<keyword evidence="3 7" id="KW-0106">Calcium</keyword>
<evidence type="ECO:0000313" key="9">
    <source>
        <dbReference type="Proteomes" id="UP000504640"/>
    </source>
</evidence>
<evidence type="ECO:0000256" key="7">
    <source>
        <dbReference type="PROSITE-ProRule" id="PRU00043"/>
    </source>
</evidence>
<dbReference type="GO" id="GO:0007156">
    <property type="term" value="P:homophilic cell adhesion via plasma membrane adhesion molecules"/>
    <property type="evidence" value="ECO:0007669"/>
    <property type="project" value="InterPro"/>
</dbReference>
<dbReference type="Gene3D" id="2.60.40.60">
    <property type="entry name" value="Cadherins"/>
    <property type="match status" value="2"/>
</dbReference>
<dbReference type="FunFam" id="2.60.40.60:FF:000094">
    <property type="entry name" value="protocadherin gamma-C4 isoform X2"/>
    <property type="match status" value="1"/>
</dbReference>
<keyword evidence="5" id="KW-0472">Membrane</keyword>
<feature type="domain" description="Cadherin" evidence="8">
    <location>
        <begin position="35"/>
        <end position="140"/>
    </location>
</feature>